<dbReference type="Gene3D" id="3.30.200.20">
    <property type="entry name" value="Phosphorylase Kinase, domain 1"/>
    <property type="match status" value="1"/>
</dbReference>
<dbReference type="Gene3D" id="1.10.510.10">
    <property type="entry name" value="Transferase(Phosphotransferase) domain 1"/>
    <property type="match status" value="1"/>
</dbReference>
<dbReference type="SUPFAM" id="SSF56112">
    <property type="entry name" value="Protein kinase-like (PK-like)"/>
    <property type="match status" value="1"/>
</dbReference>
<dbReference type="GO" id="GO:0004672">
    <property type="term" value="F:protein kinase activity"/>
    <property type="evidence" value="ECO:0007669"/>
    <property type="project" value="InterPro"/>
</dbReference>
<evidence type="ECO:0000313" key="5">
    <source>
        <dbReference type="Proteomes" id="UP000276133"/>
    </source>
</evidence>
<dbReference type="SMART" id="SM00220">
    <property type="entry name" value="S_TKc"/>
    <property type="match status" value="1"/>
</dbReference>
<dbReference type="PANTHER" id="PTHR12984">
    <property type="entry name" value="SCY1-RELATED S/T PROTEIN KINASE-LIKE"/>
    <property type="match status" value="1"/>
</dbReference>
<dbReference type="InterPro" id="IPR011989">
    <property type="entry name" value="ARM-like"/>
</dbReference>
<keyword evidence="5" id="KW-1185">Reference proteome</keyword>
<dbReference type="AlphaFoldDB" id="A0A3M7Q5T7"/>
<dbReference type="InterPro" id="IPR016024">
    <property type="entry name" value="ARM-type_fold"/>
</dbReference>
<dbReference type="InterPro" id="IPR000719">
    <property type="entry name" value="Prot_kinase_dom"/>
</dbReference>
<evidence type="ECO:0000313" key="4">
    <source>
        <dbReference type="EMBL" id="RNA06295.1"/>
    </source>
</evidence>
<dbReference type="InterPro" id="IPR011009">
    <property type="entry name" value="Kinase-like_dom_sf"/>
</dbReference>
<dbReference type="Pfam" id="PF00069">
    <property type="entry name" value="Pkinase"/>
    <property type="match status" value="1"/>
</dbReference>
<dbReference type="PANTHER" id="PTHR12984:SF6">
    <property type="entry name" value="SCY1-LIKE PROTEIN 2"/>
    <property type="match status" value="1"/>
</dbReference>
<dbReference type="GO" id="GO:0005524">
    <property type="term" value="F:ATP binding"/>
    <property type="evidence" value="ECO:0007669"/>
    <property type="project" value="InterPro"/>
</dbReference>
<dbReference type="SUPFAM" id="SSF48371">
    <property type="entry name" value="ARM repeat"/>
    <property type="match status" value="1"/>
</dbReference>
<evidence type="ECO:0000259" key="3">
    <source>
        <dbReference type="PROSITE" id="PS50011"/>
    </source>
</evidence>
<sequence>MSQKEFKATAQDYLQKAGNVSKEYLNLFKNKLATTVVDTVYMAESITKNVIPGNPVTREYEVTKHVGSAGPGLLWKLYSGFKKSTRQEATVFVLHKKSLEVFSKKDRDLIVEAFRKGATQLARIKHPRILSLQHQLEESKDSLAFATEPCFSSLANALGNHENMPSPLPDDFKDFKLLEVETKYGLLQLAEALSFLHKDAKILHRNICPESIIINSNGAWKLAGFEFFVTNNNDPNDALKFPFKEWDGSVAAVLNPTLEYLAPEYGLSSECDCSSDMFSFGMLFYSVYNNGKTLYSCSNNYSAFVKNVEELKSLTNSQMSSIPSDIREYLKMLMHLNSELRPDAGQVTKIPFFDDVAVKTLEYLDSSFQVDNLQKSMFFKSLPQIIDKLPQRVCLQRIIPCLEQEFINPDMIPFILPSIFLIAEQSSTEEYVKYILPRLKTIFKIQKPIQILLIVLKNMSLILSKTPPTDIKEHILPLVCRSLETDTVEIQELCLATLPTFAHLLDSNSIKHQIIPRIRKLCLESSTLSVRVNSLICIGKILEHLEKWVVLDDVLPILEKITVRDSAVLMAMLGIYKIVLSHPKLGITKDLLATRVIPFLVPICIDNNLNMKQFNAYMTLVKEMMSQVESEQKKKLEQIEALEREKSIIPYSIAGSGSSKPKEVIKSPDTMMDQLMAGYGVTTASQQSANPPPSFHGESLVKSRSGNMPKKELTLSEKQELAARLEREEPKISSSMSLNSIKPANSITDNLMDKNLKDLSFSGNQKPTPLNSNYDLLTHSMTNTSLGNNQASRQSNLNSSFNSFSSPFSQMRPQSNQNLGFFGNLALPAPSSNSPQMNSVPNNSFNMHPNLATMNNSINSIPLIPGPPKFGSSMITKPNNQTVNNSQKSALDDLADIFG</sequence>
<dbReference type="EMBL" id="REGN01007439">
    <property type="protein sequence ID" value="RNA06295.1"/>
    <property type="molecule type" value="Genomic_DNA"/>
</dbReference>
<evidence type="ECO:0000256" key="2">
    <source>
        <dbReference type="SAM" id="MobiDB-lite"/>
    </source>
</evidence>
<comment type="caution">
    <text evidence="4">The sequence shown here is derived from an EMBL/GenBank/DDBJ whole genome shotgun (WGS) entry which is preliminary data.</text>
</comment>
<reference evidence="4 5" key="1">
    <citation type="journal article" date="2018" name="Sci. Rep.">
        <title>Genomic signatures of local adaptation to the degree of environmental predictability in rotifers.</title>
        <authorList>
            <person name="Franch-Gras L."/>
            <person name="Hahn C."/>
            <person name="Garcia-Roger E.M."/>
            <person name="Carmona M.J."/>
            <person name="Serra M."/>
            <person name="Gomez A."/>
        </authorList>
    </citation>
    <scope>NUCLEOTIDE SEQUENCE [LARGE SCALE GENOMIC DNA]</scope>
    <source>
        <strain evidence="4">HYR1</strain>
    </source>
</reference>
<evidence type="ECO:0000256" key="1">
    <source>
        <dbReference type="ARBA" id="ARBA00038349"/>
    </source>
</evidence>
<feature type="domain" description="Protein kinase" evidence="3">
    <location>
        <begin position="60"/>
        <end position="353"/>
    </location>
</feature>
<dbReference type="Proteomes" id="UP000276133">
    <property type="component" value="Unassembled WGS sequence"/>
</dbReference>
<name>A0A3M7Q5T7_BRAPC</name>
<organism evidence="4 5">
    <name type="scientific">Brachionus plicatilis</name>
    <name type="common">Marine rotifer</name>
    <name type="synonym">Brachionus muelleri</name>
    <dbReference type="NCBI Taxonomy" id="10195"/>
    <lineage>
        <taxon>Eukaryota</taxon>
        <taxon>Metazoa</taxon>
        <taxon>Spiralia</taxon>
        <taxon>Gnathifera</taxon>
        <taxon>Rotifera</taxon>
        <taxon>Eurotatoria</taxon>
        <taxon>Monogononta</taxon>
        <taxon>Pseudotrocha</taxon>
        <taxon>Ploima</taxon>
        <taxon>Brachionidae</taxon>
        <taxon>Brachionus</taxon>
    </lineage>
</organism>
<comment type="similarity">
    <text evidence="1">Belongs to the protein kinase superfamily.</text>
</comment>
<feature type="region of interest" description="Disordered" evidence="2">
    <location>
        <begin position="683"/>
        <end position="717"/>
    </location>
</feature>
<proteinExistence type="inferred from homology"/>
<dbReference type="STRING" id="10195.A0A3M7Q5T7"/>
<dbReference type="CDD" id="cd14011">
    <property type="entry name" value="PK_SCY1_like"/>
    <property type="match status" value="1"/>
</dbReference>
<dbReference type="InterPro" id="IPR051177">
    <property type="entry name" value="CIK-Related_Protein"/>
</dbReference>
<accession>A0A3M7Q5T7</accession>
<dbReference type="OrthoDB" id="79687at2759"/>
<dbReference type="Gene3D" id="1.25.10.10">
    <property type="entry name" value="Leucine-rich Repeat Variant"/>
    <property type="match status" value="1"/>
</dbReference>
<protein>
    <submittedName>
        <fullName evidence="4">SCY1 2</fullName>
    </submittedName>
</protein>
<dbReference type="PROSITE" id="PS50011">
    <property type="entry name" value="PROTEIN_KINASE_DOM"/>
    <property type="match status" value="1"/>
</dbReference>
<gene>
    <name evidence="4" type="ORF">BpHYR1_042365</name>
</gene>